<dbReference type="AlphaFoldDB" id="A0A9D4LSX2"/>
<accession>A0A9D4LSX2</accession>
<sequence>MGANEHIPKTVYQVTLGPQLEYSSLTWSTTAKSKRQALDKIQNQALFTMTGATKSTPIAFMEKYNLFKKEEMSKSCFRQRSINISQITPCQPELKGTPKIRSSVAALYTKLRSWTRPMQQI</sequence>
<name>A0A9D4LSX2_DREPO</name>
<protein>
    <submittedName>
        <fullName evidence="1">Uncharacterized protein</fullName>
    </submittedName>
</protein>
<reference evidence="1" key="1">
    <citation type="journal article" date="2019" name="bioRxiv">
        <title>The Genome of the Zebra Mussel, Dreissena polymorpha: A Resource for Invasive Species Research.</title>
        <authorList>
            <person name="McCartney M.A."/>
            <person name="Auch B."/>
            <person name="Kono T."/>
            <person name="Mallez S."/>
            <person name="Zhang Y."/>
            <person name="Obille A."/>
            <person name="Becker A."/>
            <person name="Abrahante J.E."/>
            <person name="Garbe J."/>
            <person name="Badalamenti J.P."/>
            <person name="Herman A."/>
            <person name="Mangelson H."/>
            <person name="Liachko I."/>
            <person name="Sullivan S."/>
            <person name="Sone E.D."/>
            <person name="Koren S."/>
            <person name="Silverstein K.A.T."/>
            <person name="Beckman K.B."/>
            <person name="Gohl D.M."/>
        </authorList>
    </citation>
    <scope>NUCLEOTIDE SEQUENCE</scope>
    <source>
        <strain evidence="1">Duluth1</strain>
        <tissue evidence="1">Whole animal</tissue>
    </source>
</reference>
<gene>
    <name evidence="1" type="ORF">DPMN_027127</name>
</gene>
<organism evidence="1 2">
    <name type="scientific">Dreissena polymorpha</name>
    <name type="common">Zebra mussel</name>
    <name type="synonym">Mytilus polymorpha</name>
    <dbReference type="NCBI Taxonomy" id="45954"/>
    <lineage>
        <taxon>Eukaryota</taxon>
        <taxon>Metazoa</taxon>
        <taxon>Spiralia</taxon>
        <taxon>Lophotrochozoa</taxon>
        <taxon>Mollusca</taxon>
        <taxon>Bivalvia</taxon>
        <taxon>Autobranchia</taxon>
        <taxon>Heteroconchia</taxon>
        <taxon>Euheterodonta</taxon>
        <taxon>Imparidentia</taxon>
        <taxon>Neoheterodontei</taxon>
        <taxon>Myida</taxon>
        <taxon>Dreissenoidea</taxon>
        <taxon>Dreissenidae</taxon>
        <taxon>Dreissena</taxon>
    </lineage>
</organism>
<keyword evidence="2" id="KW-1185">Reference proteome</keyword>
<dbReference type="EMBL" id="JAIWYP010000002">
    <property type="protein sequence ID" value="KAH3864113.1"/>
    <property type="molecule type" value="Genomic_DNA"/>
</dbReference>
<reference evidence="1" key="2">
    <citation type="submission" date="2020-11" db="EMBL/GenBank/DDBJ databases">
        <authorList>
            <person name="McCartney M.A."/>
            <person name="Auch B."/>
            <person name="Kono T."/>
            <person name="Mallez S."/>
            <person name="Becker A."/>
            <person name="Gohl D.M."/>
            <person name="Silverstein K.A.T."/>
            <person name="Koren S."/>
            <person name="Bechman K.B."/>
            <person name="Herman A."/>
            <person name="Abrahante J.E."/>
            <person name="Garbe J."/>
        </authorList>
    </citation>
    <scope>NUCLEOTIDE SEQUENCE</scope>
    <source>
        <strain evidence="1">Duluth1</strain>
        <tissue evidence="1">Whole animal</tissue>
    </source>
</reference>
<proteinExistence type="predicted"/>
<comment type="caution">
    <text evidence="1">The sequence shown here is derived from an EMBL/GenBank/DDBJ whole genome shotgun (WGS) entry which is preliminary data.</text>
</comment>
<dbReference type="Proteomes" id="UP000828390">
    <property type="component" value="Unassembled WGS sequence"/>
</dbReference>
<evidence type="ECO:0000313" key="1">
    <source>
        <dbReference type="EMBL" id="KAH3864113.1"/>
    </source>
</evidence>
<evidence type="ECO:0000313" key="2">
    <source>
        <dbReference type="Proteomes" id="UP000828390"/>
    </source>
</evidence>